<accession>A0A8S5PWY5</accession>
<organism evidence="1">
    <name type="scientific">Myoviridae sp. ctRbn2</name>
    <dbReference type="NCBI Taxonomy" id="2825104"/>
    <lineage>
        <taxon>Viruses</taxon>
        <taxon>Duplodnaviria</taxon>
        <taxon>Heunggongvirae</taxon>
        <taxon>Uroviricota</taxon>
        <taxon>Caudoviricetes</taxon>
    </lineage>
</organism>
<protein>
    <submittedName>
        <fullName evidence="1">Uncharacterized protein</fullName>
    </submittedName>
</protein>
<proteinExistence type="predicted"/>
<evidence type="ECO:0000313" key="1">
    <source>
        <dbReference type="EMBL" id="DAE11043.1"/>
    </source>
</evidence>
<name>A0A8S5PWY5_9CAUD</name>
<dbReference type="EMBL" id="BK015524">
    <property type="protein sequence ID" value="DAE11043.1"/>
    <property type="molecule type" value="Genomic_DNA"/>
</dbReference>
<sequence>MIFANFEKQKASKHKCLLAFYVCVLIQRKLQILGKRIRKNRNRCKYR</sequence>
<reference evidence="1" key="1">
    <citation type="journal article" date="2021" name="Proc. Natl. Acad. Sci. U.S.A.">
        <title>A Catalog of Tens of Thousands of Viruses from Human Metagenomes Reveals Hidden Associations with Chronic Diseases.</title>
        <authorList>
            <person name="Tisza M.J."/>
            <person name="Buck C.B."/>
        </authorList>
    </citation>
    <scope>NUCLEOTIDE SEQUENCE</scope>
    <source>
        <strain evidence="1">CtRbn2</strain>
    </source>
</reference>